<evidence type="ECO:0000313" key="3">
    <source>
        <dbReference type="EMBL" id="EQD44832.1"/>
    </source>
</evidence>
<accession>T0ZK49</accession>
<dbReference type="InterPro" id="IPR029061">
    <property type="entry name" value="THDP-binding"/>
</dbReference>
<comment type="caution">
    <text evidence="3">The sequence shown here is derived from an EMBL/GenBank/DDBJ whole genome shotgun (WGS) entry which is preliminary data.</text>
</comment>
<proteinExistence type="predicted"/>
<dbReference type="EMBL" id="AUZY01008792">
    <property type="protein sequence ID" value="EQD44832.1"/>
    <property type="molecule type" value="Genomic_DNA"/>
</dbReference>
<dbReference type="Pfam" id="PF00456">
    <property type="entry name" value="Transketolase_N"/>
    <property type="match status" value="1"/>
</dbReference>
<feature type="domain" description="Transketolase N-terminal" evidence="2">
    <location>
        <begin position="38"/>
        <end position="99"/>
    </location>
</feature>
<dbReference type="PANTHER" id="PTHR47514:SF2">
    <property type="entry name" value="TRANSKETOLASE"/>
    <property type="match status" value="1"/>
</dbReference>
<organism evidence="3">
    <name type="scientific">mine drainage metagenome</name>
    <dbReference type="NCBI Taxonomy" id="410659"/>
    <lineage>
        <taxon>unclassified sequences</taxon>
        <taxon>metagenomes</taxon>
        <taxon>ecological metagenomes</taxon>
    </lineage>
</organism>
<reference evidence="3" key="2">
    <citation type="journal article" date="2014" name="ISME J.">
        <title>Microbial stratification in low pH oxic and suboxic macroscopic growths along an acid mine drainage.</title>
        <authorList>
            <person name="Mendez-Garcia C."/>
            <person name="Mesa V."/>
            <person name="Sprenger R.R."/>
            <person name="Richter M."/>
            <person name="Diez M.S."/>
            <person name="Solano J."/>
            <person name="Bargiela R."/>
            <person name="Golyshina O.V."/>
            <person name="Manteca A."/>
            <person name="Ramos J.L."/>
            <person name="Gallego J.R."/>
            <person name="Llorente I."/>
            <person name="Martins Dos Santos V.A."/>
            <person name="Jensen O.N."/>
            <person name="Pelaez A.I."/>
            <person name="Sanchez J."/>
            <person name="Ferrer M."/>
        </authorList>
    </citation>
    <scope>NUCLEOTIDE SEQUENCE</scope>
</reference>
<dbReference type="Gene3D" id="3.40.50.970">
    <property type="match status" value="1"/>
</dbReference>
<dbReference type="PANTHER" id="PTHR47514">
    <property type="entry name" value="TRANSKETOLASE N-TERMINAL SECTION-RELATED"/>
    <property type="match status" value="1"/>
</dbReference>
<reference evidence="3" key="1">
    <citation type="submission" date="2013-08" db="EMBL/GenBank/DDBJ databases">
        <authorList>
            <person name="Mendez C."/>
            <person name="Richter M."/>
            <person name="Ferrer M."/>
            <person name="Sanchez J."/>
        </authorList>
    </citation>
    <scope>NUCLEOTIDE SEQUENCE</scope>
</reference>
<dbReference type="InterPro" id="IPR005474">
    <property type="entry name" value="Transketolase_N"/>
</dbReference>
<feature type="region of interest" description="Disordered" evidence="1">
    <location>
        <begin position="1"/>
        <end position="22"/>
    </location>
</feature>
<evidence type="ECO:0000259" key="2">
    <source>
        <dbReference type="Pfam" id="PF00456"/>
    </source>
</evidence>
<dbReference type="SUPFAM" id="SSF52518">
    <property type="entry name" value="Thiamin diphosphate-binding fold (THDP-binding)"/>
    <property type="match status" value="1"/>
</dbReference>
<feature type="compositionally biased region" description="Polar residues" evidence="1">
    <location>
        <begin position="10"/>
        <end position="22"/>
    </location>
</feature>
<protein>
    <submittedName>
        <fullName evidence="3">Transketolase A subunit</fullName>
    </submittedName>
</protein>
<name>T0ZK49_9ZZZZ</name>
<gene>
    <name evidence="3" type="ORF">B1B_13348</name>
</gene>
<evidence type="ECO:0000256" key="1">
    <source>
        <dbReference type="SAM" id="MobiDB-lite"/>
    </source>
</evidence>
<sequence length="113" mass="12643">MTIDPHHAAATSTRSHPSRDQFTYQDLPKLLDTITEDQRHSSASTSTLDVLWVLYDQILSVWPDRVDDPDRDRFILSKGHGPASYYAVLAAKGFIDLELLTGFGSFESPLGNH</sequence>
<feature type="non-terminal residue" evidence="3">
    <location>
        <position position="113"/>
    </location>
</feature>
<dbReference type="AlphaFoldDB" id="T0ZK49"/>